<organism evidence="2 3">
    <name type="scientific">Gigaspora margarita</name>
    <dbReference type="NCBI Taxonomy" id="4874"/>
    <lineage>
        <taxon>Eukaryota</taxon>
        <taxon>Fungi</taxon>
        <taxon>Fungi incertae sedis</taxon>
        <taxon>Mucoromycota</taxon>
        <taxon>Glomeromycotina</taxon>
        <taxon>Glomeromycetes</taxon>
        <taxon>Diversisporales</taxon>
        <taxon>Gigasporaceae</taxon>
        <taxon>Gigaspora</taxon>
    </lineage>
</organism>
<gene>
    <name evidence="2" type="ORF">GMARGA_LOCUS8262</name>
</gene>
<keyword evidence="1" id="KW-1133">Transmembrane helix</keyword>
<keyword evidence="1" id="KW-0472">Membrane</keyword>
<accession>A0ABN7UNI8</accession>
<comment type="caution">
    <text evidence="2">The sequence shown here is derived from an EMBL/GenBank/DDBJ whole genome shotgun (WGS) entry which is preliminary data.</text>
</comment>
<evidence type="ECO:0000313" key="2">
    <source>
        <dbReference type="EMBL" id="CAG8629563.1"/>
    </source>
</evidence>
<evidence type="ECO:0000313" key="3">
    <source>
        <dbReference type="Proteomes" id="UP000789901"/>
    </source>
</evidence>
<evidence type="ECO:0000256" key="1">
    <source>
        <dbReference type="SAM" id="Phobius"/>
    </source>
</evidence>
<proteinExistence type="predicted"/>
<reference evidence="2 3" key="1">
    <citation type="submission" date="2021-06" db="EMBL/GenBank/DDBJ databases">
        <authorList>
            <person name="Kallberg Y."/>
            <person name="Tangrot J."/>
            <person name="Rosling A."/>
        </authorList>
    </citation>
    <scope>NUCLEOTIDE SEQUENCE [LARGE SCALE GENOMIC DNA]</scope>
    <source>
        <strain evidence="2 3">120-4 pot B 10/14</strain>
    </source>
</reference>
<feature type="transmembrane region" description="Helical" evidence="1">
    <location>
        <begin position="20"/>
        <end position="41"/>
    </location>
</feature>
<sequence length="67" mass="7372">AYASRYFNISLDMSWGPTAFLPSDSLIVAISLSSMMGYLYYSTIEHLSLCEVHMSQPSLANVPHLSG</sequence>
<dbReference type="Proteomes" id="UP000789901">
    <property type="component" value="Unassembled WGS sequence"/>
</dbReference>
<protein>
    <submittedName>
        <fullName evidence="2">30490_t:CDS:1</fullName>
    </submittedName>
</protein>
<dbReference type="EMBL" id="CAJVQB010004197">
    <property type="protein sequence ID" value="CAG8629563.1"/>
    <property type="molecule type" value="Genomic_DNA"/>
</dbReference>
<name>A0ABN7UNI8_GIGMA</name>
<keyword evidence="1" id="KW-0812">Transmembrane</keyword>
<keyword evidence="3" id="KW-1185">Reference proteome</keyword>
<feature type="non-terminal residue" evidence="2">
    <location>
        <position position="1"/>
    </location>
</feature>